<protein>
    <submittedName>
        <fullName evidence="3">3-hydroxyacyl-ACP dehydratase FabZ</fullName>
        <ecNumber evidence="3">4.2.1.59</ecNumber>
    </submittedName>
</protein>
<proteinExistence type="inferred from homology"/>
<sequence length="146" mass="16241">MKKTALSQAEIKSIIPHREPMLLIDEVEEIIEGSSIKAKFFVDPVREIFKGHFPGEPVLPGVYTVECMAQASDILLLSMERYAGKIPYFIGIDKVKFMKKIEPGDTIEIHSNILNEKADKAIVTCCSKVFNKGELAATGEVTLAMR</sequence>
<dbReference type="CDD" id="cd01288">
    <property type="entry name" value="FabZ"/>
    <property type="match status" value="1"/>
</dbReference>
<dbReference type="Proteomes" id="UP000675664">
    <property type="component" value="Unassembled WGS sequence"/>
</dbReference>
<dbReference type="Gene3D" id="3.10.129.10">
    <property type="entry name" value="Hotdog Thioesterase"/>
    <property type="match status" value="1"/>
</dbReference>
<dbReference type="AlphaFoldDB" id="A0A8J8B317"/>
<reference evidence="3" key="2">
    <citation type="submission" date="2021-04" db="EMBL/GenBank/DDBJ databases">
        <authorList>
            <person name="Liu J."/>
        </authorList>
    </citation>
    <scope>NUCLEOTIDE SEQUENCE</scope>
    <source>
        <strain evidence="3">BAD-6</strain>
    </source>
</reference>
<keyword evidence="4" id="KW-1185">Reference proteome</keyword>
<dbReference type="GO" id="GO:0019171">
    <property type="term" value="F:(3R)-hydroxyacyl-[acyl-carrier-protein] dehydratase activity"/>
    <property type="evidence" value="ECO:0007669"/>
    <property type="project" value="UniProtKB-EC"/>
</dbReference>
<dbReference type="NCBIfam" id="NF000582">
    <property type="entry name" value="PRK00006.1"/>
    <property type="match status" value="1"/>
</dbReference>
<comment type="similarity">
    <text evidence="1">Belongs to the thioester dehydratase family. FabZ subfamily.</text>
</comment>
<evidence type="ECO:0000256" key="2">
    <source>
        <dbReference type="ARBA" id="ARBA00023239"/>
    </source>
</evidence>
<dbReference type="PANTHER" id="PTHR30272">
    <property type="entry name" value="3-HYDROXYACYL-[ACYL-CARRIER-PROTEIN] DEHYDRATASE"/>
    <property type="match status" value="1"/>
</dbReference>
<accession>A0A8J8B317</accession>
<name>A0A8J8B317_9FIRM</name>
<dbReference type="EC" id="4.2.1.59" evidence="3"/>
<dbReference type="PANTHER" id="PTHR30272:SF1">
    <property type="entry name" value="3-HYDROXYACYL-[ACYL-CARRIER-PROTEIN] DEHYDRATASE"/>
    <property type="match status" value="1"/>
</dbReference>
<dbReference type="InterPro" id="IPR029069">
    <property type="entry name" value="HotDog_dom_sf"/>
</dbReference>
<evidence type="ECO:0000256" key="1">
    <source>
        <dbReference type="ARBA" id="ARBA00009174"/>
    </source>
</evidence>
<comment type="caution">
    <text evidence="3">The sequence shown here is derived from an EMBL/GenBank/DDBJ whole genome shotgun (WGS) entry which is preliminary data.</text>
</comment>
<organism evidence="3 4">
    <name type="scientific">Sinanaerobacter chloroacetimidivorans</name>
    <dbReference type="NCBI Taxonomy" id="2818044"/>
    <lineage>
        <taxon>Bacteria</taxon>
        <taxon>Bacillati</taxon>
        <taxon>Bacillota</taxon>
        <taxon>Clostridia</taxon>
        <taxon>Peptostreptococcales</taxon>
        <taxon>Anaerovoracaceae</taxon>
        <taxon>Sinanaerobacter</taxon>
    </lineage>
</organism>
<dbReference type="EMBL" id="JAGSND010000004">
    <property type="protein sequence ID" value="MBR0597850.1"/>
    <property type="molecule type" value="Genomic_DNA"/>
</dbReference>
<dbReference type="InterPro" id="IPR013114">
    <property type="entry name" value="FabA_FabZ"/>
</dbReference>
<reference evidence="3" key="1">
    <citation type="submission" date="2021-04" db="EMBL/GenBank/DDBJ databases">
        <title>Sinoanaerobacter chloroacetimidivorans sp. nov., an obligate anaerobic bacterium isolated from anaerobic sludge.</title>
        <authorList>
            <person name="Bao Y."/>
        </authorList>
    </citation>
    <scope>NUCLEOTIDE SEQUENCE</scope>
    <source>
        <strain evidence="3">BAD-6</strain>
    </source>
</reference>
<dbReference type="Pfam" id="PF07977">
    <property type="entry name" value="FabA"/>
    <property type="match status" value="1"/>
</dbReference>
<keyword evidence="2 3" id="KW-0456">Lyase</keyword>
<dbReference type="SUPFAM" id="SSF54637">
    <property type="entry name" value="Thioesterase/thiol ester dehydrase-isomerase"/>
    <property type="match status" value="1"/>
</dbReference>
<gene>
    <name evidence="3" type="primary">fabZ</name>
    <name evidence="3" type="ORF">KCX82_08200</name>
</gene>
<evidence type="ECO:0000313" key="3">
    <source>
        <dbReference type="EMBL" id="MBR0597850.1"/>
    </source>
</evidence>
<evidence type="ECO:0000313" key="4">
    <source>
        <dbReference type="Proteomes" id="UP000675664"/>
    </source>
</evidence>